<evidence type="ECO:0000256" key="4">
    <source>
        <dbReference type="ARBA" id="ARBA00022475"/>
    </source>
</evidence>
<organism evidence="13 14">
    <name type="scientific">Trichonephila clavata</name>
    <name type="common">Joro spider</name>
    <name type="synonym">Nephila clavata</name>
    <dbReference type="NCBI Taxonomy" id="2740835"/>
    <lineage>
        <taxon>Eukaryota</taxon>
        <taxon>Metazoa</taxon>
        <taxon>Ecdysozoa</taxon>
        <taxon>Arthropoda</taxon>
        <taxon>Chelicerata</taxon>
        <taxon>Arachnida</taxon>
        <taxon>Araneae</taxon>
        <taxon>Araneomorphae</taxon>
        <taxon>Entelegynae</taxon>
        <taxon>Araneoidea</taxon>
        <taxon>Nephilidae</taxon>
        <taxon>Trichonephila</taxon>
    </lineage>
</organism>
<dbReference type="GO" id="GO:0005886">
    <property type="term" value="C:plasma membrane"/>
    <property type="evidence" value="ECO:0007669"/>
    <property type="project" value="UniProtKB-SubCell"/>
</dbReference>
<evidence type="ECO:0000256" key="6">
    <source>
        <dbReference type="ARBA" id="ARBA00022868"/>
    </source>
</evidence>
<sequence>MSALSVLICAVFDFMNPLYDSHALAQLLDSCWMNDTSGSTNLGLQRMSDVLKGHGVVAFTVDNSSMQSDFYPLVILLLLGQAISFHSARLVLILANYDDLCCLVNFVQSSTFKRLNLRMNIDSIIERITPQLYKLVIIFFSVAISEILCMFNTDLQRSAKNEYLGVHVFASNFSVELSFNSNWTAECDYTVESRQINKCSFKYHDSLSDLLLYEATCNFTSNRIDYFLYNYLKIYFFFLSGITFSKTLWILLCFGFFVFGNVFVDTACYQELLEPCFIRLESIIYQCTPEKIFLLNFLSSNLDSPDIELTVKELAKKLTEEHCMDLSDSYLFSISDPDESA</sequence>
<reference evidence="13" key="1">
    <citation type="submission" date="2020-07" db="EMBL/GenBank/DDBJ databases">
        <title>Multicomponent nature underlies the extraordinary mechanical properties of spider dragline silk.</title>
        <authorList>
            <person name="Kono N."/>
            <person name="Nakamura H."/>
            <person name="Mori M."/>
            <person name="Yoshida Y."/>
            <person name="Ohtoshi R."/>
            <person name="Malay A.D."/>
            <person name="Moran D.A.P."/>
            <person name="Tomita M."/>
            <person name="Numata K."/>
            <person name="Arakawa K."/>
        </authorList>
    </citation>
    <scope>NUCLEOTIDE SEQUENCE</scope>
</reference>
<keyword evidence="14" id="KW-1185">Reference proteome</keyword>
<evidence type="ECO:0000256" key="3">
    <source>
        <dbReference type="ARBA" id="ARBA00022448"/>
    </source>
</evidence>
<evidence type="ECO:0000313" key="14">
    <source>
        <dbReference type="Proteomes" id="UP000887116"/>
    </source>
</evidence>
<keyword evidence="7" id="KW-0965">Cell junction</keyword>
<keyword evidence="8 12" id="KW-1133">Transmembrane helix</keyword>
<comment type="caution">
    <text evidence="13">The sequence shown here is derived from an EMBL/GenBank/DDBJ whole genome shotgun (WGS) entry which is preliminary data.</text>
</comment>
<dbReference type="InterPro" id="IPR000990">
    <property type="entry name" value="Innexin"/>
</dbReference>
<evidence type="ECO:0000313" key="13">
    <source>
        <dbReference type="EMBL" id="GFQ64925.1"/>
    </source>
</evidence>
<feature type="transmembrane region" description="Helical" evidence="12">
    <location>
        <begin position="234"/>
        <end position="259"/>
    </location>
</feature>
<evidence type="ECO:0000256" key="5">
    <source>
        <dbReference type="ARBA" id="ARBA00022692"/>
    </source>
</evidence>
<evidence type="ECO:0000256" key="11">
    <source>
        <dbReference type="ARBA" id="ARBA00023303"/>
    </source>
</evidence>
<keyword evidence="9" id="KW-0406">Ion transport</keyword>
<evidence type="ECO:0000256" key="2">
    <source>
        <dbReference type="ARBA" id="ARBA00004651"/>
    </source>
</evidence>
<dbReference type="EMBL" id="BMAO01010112">
    <property type="protein sequence ID" value="GFQ64925.1"/>
    <property type="molecule type" value="Genomic_DNA"/>
</dbReference>
<dbReference type="GO" id="GO:0005921">
    <property type="term" value="C:gap junction"/>
    <property type="evidence" value="ECO:0007669"/>
    <property type="project" value="UniProtKB-SubCell"/>
</dbReference>
<proteinExistence type="predicted"/>
<keyword evidence="3" id="KW-0813">Transport</keyword>
<evidence type="ECO:0000256" key="8">
    <source>
        <dbReference type="ARBA" id="ARBA00022989"/>
    </source>
</evidence>
<evidence type="ECO:0000256" key="12">
    <source>
        <dbReference type="SAM" id="Phobius"/>
    </source>
</evidence>
<protein>
    <submittedName>
        <fullName evidence="13">Uncharacterized protein</fullName>
    </submittedName>
</protein>
<evidence type="ECO:0000256" key="7">
    <source>
        <dbReference type="ARBA" id="ARBA00022949"/>
    </source>
</evidence>
<dbReference type="Pfam" id="PF00876">
    <property type="entry name" value="Innexin"/>
    <property type="match status" value="1"/>
</dbReference>
<evidence type="ECO:0000256" key="10">
    <source>
        <dbReference type="ARBA" id="ARBA00023136"/>
    </source>
</evidence>
<keyword evidence="4" id="KW-1003">Cell membrane</keyword>
<dbReference type="GO" id="GO:0034220">
    <property type="term" value="P:monoatomic ion transmembrane transport"/>
    <property type="evidence" value="ECO:0007669"/>
    <property type="project" value="UniProtKB-KW"/>
</dbReference>
<keyword evidence="5 12" id="KW-0812">Transmembrane</keyword>
<accession>A0A8X6K5H5</accession>
<name>A0A8X6K5H5_TRICU</name>
<keyword evidence="6" id="KW-0303">Gap junction</keyword>
<gene>
    <name evidence="13" type="ORF">TNCT_203081</name>
</gene>
<dbReference type="OrthoDB" id="10397809at2759"/>
<keyword evidence="11" id="KW-0407">Ion channel</keyword>
<comment type="subcellular location">
    <subcellularLocation>
        <location evidence="1">Cell junction</location>
        <location evidence="1">Gap junction</location>
    </subcellularLocation>
    <subcellularLocation>
        <location evidence="2">Cell membrane</location>
        <topology evidence="2">Multi-pass membrane protein</topology>
    </subcellularLocation>
</comment>
<dbReference type="AlphaFoldDB" id="A0A8X6K5H5"/>
<evidence type="ECO:0000256" key="9">
    <source>
        <dbReference type="ARBA" id="ARBA00023065"/>
    </source>
</evidence>
<dbReference type="Proteomes" id="UP000887116">
    <property type="component" value="Unassembled WGS sequence"/>
</dbReference>
<evidence type="ECO:0000256" key="1">
    <source>
        <dbReference type="ARBA" id="ARBA00004610"/>
    </source>
</evidence>
<keyword evidence="10 12" id="KW-0472">Membrane</keyword>